<dbReference type="STRING" id="287099.SAMN05660413_01934"/>
<proteinExistence type="predicted"/>
<accession>A0A1I5AM01</accession>
<gene>
    <name evidence="1" type="ORF">SAMN05660413_01934</name>
</gene>
<dbReference type="Proteomes" id="UP000199153">
    <property type="component" value="Unassembled WGS sequence"/>
</dbReference>
<dbReference type="AlphaFoldDB" id="A0A1I5AM01"/>
<name>A0A1I5AM01_9FLAO</name>
<organism evidence="1 2">
    <name type="scientific">Salegentibacter flavus</name>
    <dbReference type="NCBI Taxonomy" id="287099"/>
    <lineage>
        <taxon>Bacteria</taxon>
        <taxon>Pseudomonadati</taxon>
        <taxon>Bacteroidota</taxon>
        <taxon>Flavobacteriia</taxon>
        <taxon>Flavobacteriales</taxon>
        <taxon>Flavobacteriaceae</taxon>
        <taxon>Salegentibacter</taxon>
    </lineage>
</organism>
<dbReference type="EMBL" id="FOVL01000011">
    <property type="protein sequence ID" value="SFN63473.1"/>
    <property type="molecule type" value="Genomic_DNA"/>
</dbReference>
<evidence type="ECO:0008006" key="3">
    <source>
        <dbReference type="Google" id="ProtNLM"/>
    </source>
</evidence>
<reference evidence="1 2" key="1">
    <citation type="submission" date="2016-10" db="EMBL/GenBank/DDBJ databases">
        <authorList>
            <person name="de Groot N.N."/>
        </authorList>
    </citation>
    <scope>NUCLEOTIDE SEQUENCE [LARGE SCALE GENOMIC DNA]</scope>
    <source>
        <strain evidence="1 2">DSM 17794</strain>
    </source>
</reference>
<dbReference type="RefSeq" id="WP_093408890.1">
    <property type="nucleotide sequence ID" value="NZ_FOVL01000011.1"/>
</dbReference>
<dbReference type="OrthoDB" id="1440109at2"/>
<evidence type="ECO:0000313" key="1">
    <source>
        <dbReference type="EMBL" id="SFN63473.1"/>
    </source>
</evidence>
<protein>
    <recommendedName>
        <fullName evidence="3">HEPN domain-containing protein</fullName>
    </recommendedName>
</protein>
<keyword evidence="2" id="KW-1185">Reference proteome</keyword>
<evidence type="ECO:0000313" key="2">
    <source>
        <dbReference type="Proteomes" id="UP000199153"/>
    </source>
</evidence>
<sequence length="124" mass="14127">MKANNNFFDEALEKLSQANDEFFRPEEDLVTYSVCKNAQFSIENFLKGYLLKHQVEVDDCKTLDCLYEKCLNINKNFAQLDLSALQCGSHTLNTRDCSDVPKVSKCLNAANKLEALLKQEQVIV</sequence>